<feature type="region of interest" description="Disordered" evidence="3">
    <location>
        <begin position="1"/>
        <end position="24"/>
    </location>
</feature>
<dbReference type="EC" id="1.2.1.24" evidence="5"/>
<evidence type="ECO:0000313" key="5">
    <source>
        <dbReference type="EMBL" id="OIQ99685.1"/>
    </source>
</evidence>
<dbReference type="EMBL" id="MLJW01000103">
    <property type="protein sequence ID" value="OIQ99685.1"/>
    <property type="molecule type" value="Genomic_DNA"/>
</dbReference>
<dbReference type="FunFam" id="3.40.309.10:FF:000009">
    <property type="entry name" value="Aldehyde dehydrogenase A"/>
    <property type="match status" value="1"/>
</dbReference>
<evidence type="ECO:0000256" key="3">
    <source>
        <dbReference type="SAM" id="MobiDB-lite"/>
    </source>
</evidence>
<organism evidence="5">
    <name type="scientific">mine drainage metagenome</name>
    <dbReference type="NCBI Taxonomy" id="410659"/>
    <lineage>
        <taxon>unclassified sequences</taxon>
        <taxon>metagenomes</taxon>
        <taxon>ecological metagenomes</taxon>
    </lineage>
</organism>
<dbReference type="InterPro" id="IPR015590">
    <property type="entry name" value="Aldehyde_DH_dom"/>
</dbReference>
<dbReference type="InterPro" id="IPR016161">
    <property type="entry name" value="Ald_DH/histidinol_DH"/>
</dbReference>
<gene>
    <name evidence="5" type="primary">araE</name>
    <name evidence="5" type="ORF">GALL_182640</name>
</gene>
<dbReference type="GO" id="GO:0004777">
    <property type="term" value="F:succinate-semialdehyde dehydrogenase (NAD+) activity"/>
    <property type="evidence" value="ECO:0007669"/>
    <property type="project" value="UniProtKB-EC"/>
</dbReference>
<dbReference type="EC" id="1.2.1.26" evidence="5"/>
<dbReference type="CDD" id="cd07103">
    <property type="entry name" value="ALDH_F5_SSADH_GabD"/>
    <property type="match status" value="1"/>
</dbReference>
<feature type="domain" description="Aldehyde dehydrogenase" evidence="4">
    <location>
        <begin position="42"/>
        <end position="500"/>
    </location>
</feature>
<evidence type="ECO:0000256" key="1">
    <source>
        <dbReference type="ARBA" id="ARBA00009986"/>
    </source>
</evidence>
<evidence type="ECO:0000259" key="4">
    <source>
        <dbReference type="Pfam" id="PF00171"/>
    </source>
</evidence>
<comment type="caution">
    <text evidence="5">The sequence shown here is derived from an EMBL/GenBank/DDBJ whole genome shotgun (WGS) entry which is preliminary data.</text>
</comment>
<accession>A0A1J5SHS3</accession>
<keyword evidence="2 5" id="KW-0560">Oxidoreductase</keyword>
<dbReference type="Pfam" id="PF00171">
    <property type="entry name" value="Aldedh"/>
    <property type="match status" value="1"/>
</dbReference>
<dbReference type="SUPFAM" id="SSF53720">
    <property type="entry name" value="ALDH-like"/>
    <property type="match status" value="1"/>
</dbReference>
<dbReference type="InterPro" id="IPR016163">
    <property type="entry name" value="Ald_DH_C"/>
</dbReference>
<dbReference type="InterPro" id="IPR050740">
    <property type="entry name" value="Aldehyde_DH_Superfamily"/>
</dbReference>
<name>A0A1J5SHS3_9ZZZZ</name>
<dbReference type="PANTHER" id="PTHR43353:SF5">
    <property type="entry name" value="SUCCINATE-SEMIALDEHYDE DEHYDROGENASE, MITOCHONDRIAL"/>
    <property type="match status" value="1"/>
</dbReference>
<dbReference type="InterPro" id="IPR016162">
    <property type="entry name" value="Ald_DH_N"/>
</dbReference>
<protein>
    <submittedName>
        <fullName evidence="5">Alpha-ketoglutaric semialdehyde dehydrogenase</fullName>
        <ecNumber evidence="5">1.2.1.24</ecNumber>
        <ecNumber evidence="5">1.2.1.26</ecNumber>
    </submittedName>
</protein>
<dbReference type="FunFam" id="3.40.605.10:FF:000007">
    <property type="entry name" value="NAD/NADP-dependent betaine aldehyde dehydrogenase"/>
    <property type="match status" value="1"/>
</dbReference>
<dbReference type="GO" id="GO:0009450">
    <property type="term" value="P:gamma-aminobutyric acid catabolic process"/>
    <property type="evidence" value="ECO:0007669"/>
    <property type="project" value="TreeGrafter"/>
</dbReference>
<comment type="similarity">
    <text evidence="1">Belongs to the aldehyde dehydrogenase family.</text>
</comment>
<evidence type="ECO:0000256" key="2">
    <source>
        <dbReference type="ARBA" id="ARBA00023002"/>
    </source>
</evidence>
<dbReference type="AlphaFoldDB" id="A0A1J5SHS3"/>
<dbReference type="PANTHER" id="PTHR43353">
    <property type="entry name" value="SUCCINATE-SEMIALDEHYDE DEHYDROGENASE, MITOCHONDRIAL"/>
    <property type="match status" value="1"/>
</dbReference>
<reference evidence="5" key="1">
    <citation type="submission" date="2016-10" db="EMBL/GenBank/DDBJ databases">
        <title>Sequence of Gallionella enrichment culture.</title>
        <authorList>
            <person name="Poehlein A."/>
            <person name="Muehling M."/>
            <person name="Daniel R."/>
        </authorList>
    </citation>
    <scope>NUCLEOTIDE SEQUENCE</scope>
</reference>
<dbReference type="GO" id="GO:0047533">
    <property type="term" value="F:2,5-dioxovalerate dehydrogenase (NADP+) activity"/>
    <property type="evidence" value="ECO:0007669"/>
    <property type="project" value="UniProtKB-EC"/>
</dbReference>
<dbReference type="Gene3D" id="3.40.605.10">
    <property type="entry name" value="Aldehyde Dehydrogenase, Chain A, domain 1"/>
    <property type="match status" value="1"/>
</dbReference>
<sequence>MNAFRERNGAPLMAKSSGNHAKGNGMSKAHYPALALYVDGQWLSRASGGEIPVINPANESELGMLPLVGKSELDAALASAAAGFKIWKKTSAFERQKIIVRATQLVRERAAEIAMALTLEQGKPYAQATREVLLSAEIIDFLAEEGKRLYGRTVPPRSSEVLSQLVARHPVGPVAAFTPWNFPANLPARKLGGALAAGCSVIIKPAEETPASCMEFVRAFHDAGLPPGVLNMVCGRPDEVSSHLIASPAIRKVSFTGSARVGRLLGDLAAKGIKRYTAELGGHAPVIVCQDADAEQVAKASVVAKFRNGGQVCTSPTRFYVHHAKFKKFCSVFAAEARAIRVGSGLEEGVAMGPLVSFRRLGDMQRLVDDAVNRGGKLLCGGHRLGESGYFFAPTVLAEVPPEAMILNEEPFGPIAVLQSFATLDEAIAAANGLPYGLAAYGFTHDLVSAHRLGEELEAGMVGVNHFGVSQPETPFGGWKESGFGHESGLEGLLGYTDVKLFSIAA</sequence>
<dbReference type="Gene3D" id="3.40.309.10">
    <property type="entry name" value="Aldehyde Dehydrogenase, Chain A, domain 2"/>
    <property type="match status" value="1"/>
</dbReference>
<proteinExistence type="inferred from homology"/>